<organism evidence="2 3">
    <name type="scientific">Bugula neritina</name>
    <name type="common">Brown bryozoan</name>
    <name type="synonym">Sertularia neritina</name>
    <dbReference type="NCBI Taxonomy" id="10212"/>
    <lineage>
        <taxon>Eukaryota</taxon>
        <taxon>Metazoa</taxon>
        <taxon>Spiralia</taxon>
        <taxon>Lophotrochozoa</taxon>
        <taxon>Bryozoa</taxon>
        <taxon>Gymnolaemata</taxon>
        <taxon>Cheilostomatida</taxon>
        <taxon>Flustrina</taxon>
        <taxon>Buguloidea</taxon>
        <taxon>Bugulidae</taxon>
        <taxon>Bugula</taxon>
    </lineage>
</organism>
<keyword evidence="3" id="KW-1185">Reference proteome</keyword>
<feature type="transmembrane region" description="Helical" evidence="1">
    <location>
        <begin position="50"/>
        <end position="70"/>
    </location>
</feature>
<dbReference type="AlphaFoldDB" id="A0A7J7JSN9"/>
<evidence type="ECO:0000313" key="2">
    <source>
        <dbReference type="EMBL" id="KAF6028913.1"/>
    </source>
</evidence>
<gene>
    <name evidence="2" type="ORF">EB796_012779</name>
</gene>
<dbReference type="Proteomes" id="UP000593567">
    <property type="component" value="Unassembled WGS sequence"/>
</dbReference>
<evidence type="ECO:0000256" key="1">
    <source>
        <dbReference type="SAM" id="Phobius"/>
    </source>
</evidence>
<protein>
    <submittedName>
        <fullName evidence="2">Uncharacterized protein</fullName>
    </submittedName>
</protein>
<keyword evidence="1" id="KW-1133">Transmembrane helix</keyword>
<evidence type="ECO:0000313" key="3">
    <source>
        <dbReference type="Proteomes" id="UP000593567"/>
    </source>
</evidence>
<sequence>MAPMHLLCYSLRDKVVYYVAFMHINNRCNDASSKPRSQQCQESGVISEEIVIHLIAMIVTGSLALTVWLAHSPSMHSQFV</sequence>
<dbReference type="EMBL" id="VXIV02001886">
    <property type="protein sequence ID" value="KAF6028913.1"/>
    <property type="molecule type" value="Genomic_DNA"/>
</dbReference>
<keyword evidence="1" id="KW-0472">Membrane</keyword>
<proteinExistence type="predicted"/>
<comment type="caution">
    <text evidence="2">The sequence shown here is derived from an EMBL/GenBank/DDBJ whole genome shotgun (WGS) entry which is preliminary data.</text>
</comment>
<accession>A0A7J7JSN9</accession>
<reference evidence="2" key="1">
    <citation type="submission" date="2020-06" db="EMBL/GenBank/DDBJ databases">
        <title>Draft genome of Bugula neritina, a colonial animal packing powerful symbionts and potential medicines.</title>
        <authorList>
            <person name="Rayko M."/>
        </authorList>
    </citation>
    <scope>NUCLEOTIDE SEQUENCE [LARGE SCALE GENOMIC DNA]</scope>
    <source>
        <strain evidence="2">Kwan_BN1</strain>
    </source>
</reference>
<name>A0A7J7JSN9_BUGNE</name>
<keyword evidence="1" id="KW-0812">Transmembrane</keyword>